<dbReference type="PANTHER" id="PTHR33908">
    <property type="entry name" value="MANNOSYLTRANSFERASE YKCB-RELATED"/>
    <property type="match status" value="1"/>
</dbReference>
<keyword evidence="5 8" id="KW-0812">Transmembrane</keyword>
<dbReference type="STRING" id="239498.AXK60_02320"/>
<evidence type="ECO:0000256" key="3">
    <source>
        <dbReference type="ARBA" id="ARBA00022676"/>
    </source>
</evidence>
<evidence type="ECO:0000259" key="9">
    <source>
        <dbReference type="Pfam" id="PF13231"/>
    </source>
</evidence>
<sequence length="655" mass="68435">MTRTAERCALAVLLVGTAVAYLWGLGRAGWANSFYSAAVQAGTESWKAMFFGSSDAANSITVDKPPASLWVMEFSTRIFGVNSWAMLVPQVLLGVASVALLYATVRRRFGPVAGLLAGLLLAVTPVAALMFRFNNPDALLVLLMIAATWAMLRAVEDGRWRWLIACGVLVGFGFLTKQLAAMLIVPGLALTYLVAGPPRIGTRIAQLFAAGAAMVVGAGWWLLTVELWPAGSRPWIGGSQNNSILELTLGYNGLGRLNGNEKGSVVPGRGADASSYLPGRTDLPSGFEFPGGGKGGGMWGDPSILRMFQPEQAGQIAWLLPAALLALVLVLVLRGRAPRIDGDRAAVIAWGGWLLVTGITFSLMAGIFHAYYTVALAPAIAALVAIGVAVGWRERARPWVRVAGALAIAATGATGWYILVQTPNWNPWLRWLIAAAAAIGTVTLLATLVPAVRQARGLVGVITVAALVTGTAGQVAFAAETIATPRQGAIVSAGPSSGYGFGPRRGGKDMPEFVKRFAERSGPGADGERGRGGPSFLMGSEPSAALKALLLQDADRYTWIAATVGANSAAGPQLATGRPVMPIGGFNGTDPSPTLAQFQQYVADGRIHYFLAESGGFGFGGSGSGTAAEIQAWVEKTFTAHTVDGTTVYDLTAPR</sequence>
<dbReference type="PANTHER" id="PTHR33908:SF3">
    <property type="entry name" value="UNDECAPRENYL PHOSPHATE-ALPHA-4-AMINO-4-DEOXY-L-ARABINOSE ARABINOSYL TRANSFERASE"/>
    <property type="match status" value="1"/>
</dbReference>
<dbReference type="GO" id="GO:0010041">
    <property type="term" value="P:response to iron(III) ion"/>
    <property type="evidence" value="ECO:0007669"/>
    <property type="project" value="TreeGrafter"/>
</dbReference>
<accession>A0A138AWF0</accession>
<reference evidence="12" key="1">
    <citation type="submission" date="2016-02" db="EMBL/GenBank/DDBJ databases">
        <authorList>
            <person name="Wen L."/>
            <person name="He K."/>
            <person name="Yang H."/>
        </authorList>
    </citation>
    <scope>NUCLEOTIDE SEQUENCE [LARGE SCALE GENOMIC DNA]</scope>
    <source>
        <strain evidence="12">JCM 15929</strain>
    </source>
</reference>
<comment type="caution">
    <text evidence="11">The sequence shown here is derived from an EMBL/GenBank/DDBJ whole genome shotgun (WGS) entry which is preliminary data.</text>
</comment>
<dbReference type="InterPro" id="IPR038731">
    <property type="entry name" value="RgtA/B/C-like"/>
</dbReference>
<evidence type="ECO:0000256" key="1">
    <source>
        <dbReference type="ARBA" id="ARBA00004651"/>
    </source>
</evidence>
<keyword evidence="3" id="KW-0328">Glycosyltransferase</keyword>
<dbReference type="InterPro" id="IPR050297">
    <property type="entry name" value="LipidA_mod_glycosyltrf_83"/>
</dbReference>
<keyword evidence="4 11" id="KW-0808">Transferase</keyword>
<evidence type="ECO:0000313" key="12">
    <source>
        <dbReference type="Proteomes" id="UP000070258"/>
    </source>
</evidence>
<keyword evidence="6 8" id="KW-1133">Transmembrane helix</keyword>
<evidence type="ECO:0000256" key="7">
    <source>
        <dbReference type="ARBA" id="ARBA00023136"/>
    </source>
</evidence>
<evidence type="ECO:0000256" key="6">
    <source>
        <dbReference type="ARBA" id="ARBA00022989"/>
    </source>
</evidence>
<dbReference type="InterPro" id="IPR056785">
    <property type="entry name" value="YkcA/B-like_C"/>
</dbReference>
<evidence type="ECO:0000256" key="2">
    <source>
        <dbReference type="ARBA" id="ARBA00022475"/>
    </source>
</evidence>
<comment type="subcellular location">
    <subcellularLocation>
        <location evidence="1">Cell membrane</location>
        <topology evidence="1">Multi-pass membrane protein</topology>
    </subcellularLocation>
</comment>
<feature type="transmembrane region" description="Helical" evidence="8">
    <location>
        <begin position="345"/>
        <end position="364"/>
    </location>
</feature>
<feature type="transmembrane region" description="Helical" evidence="8">
    <location>
        <begin position="458"/>
        <end position="477"/>
    </location>
</feature>
<dbReference type="OrthoDB" id="5241882at2"/>
<evidence type="ECO:0000256" key="8">
    <source>
        <dbReference type="SAM" id="Phobius"/>
    </source>
</evidence>
<dbReference type="RefSeq" id="WP_068569350.1">
    <property type="nucleotide sequence ID" value="NZ_LSRF01000001.1"/>
</dbReference>
<feature type="transmembrane region" description="Helical" evidence="8">
    <location>
        <begin position="399"/>
        <end position="419"/>
    </location>
</feature>
<feature type="transmembrane region" description="Helical" evidence="8">
    <location>
        <begin position="181"/>
        <end position="197"/>
    </location>
</feature>
<proteinExistence type="predicted"/>
<gene>
    <name evidence="11" type="ORF">AXK60_02320</name>
</gene>
<evidence type="ECO:0000256" key="4">
    <source>
        <dbReference type="ARBA" id="ARBA00022679"/>
    </source>
</evidence>
<feature type="transmembrane region" description="Helical" evidence="8">
    <location>
        <begin position="370"/>
        <end position="392"/>
    </location>
</feature>
<organism evidence="11 12">
    <name type="scientific">Tsukamurella pseudospumae</name>
    <dbReference type="NCBI Taxonomy" id="239498"/>
    <lineage>
        <taxon>Bacteria</taxon>
        <taxon>Bacillati</taxon>
        <taxon>Actinomycetota</taxon>
        <taxon>Actinomycetes</taxon>
        <taxon>Mycobacteriales</taxon>
        <taxon>Tsukamurellaceae</taxon>
        <taxon>Tsukamurella</taxon>
    </lineage>
</organism>
<feature type="transmembrane region" description="Helical" evidence="8">
    <location>
        <begin position="112"/>
        <end position="132"/>
    </location>
</feature>
<dbReference type="GO" id="GO:0005886">
    <property type="term" value="C:plasma membrane"/>
    <property type="evidence" value="ECO:0007669"/>
    <property type="project" value="UniProtKB-SubCell"/>
</dbReference>
<dbReference type="EMBL" id="LSRF01000001">
    <property type="protein sequence ID" value="KXP14739.1"/>
    <property type="molecule type" value="Genomic_DNA"/>
</dbReference>
<dbReference type="GO" id="GO:0009103">
    <property type="term" value="P:lipopolysaccharide biosynthetic process"/>
    <property type="evidence" value="ECO:0007669"/>
    <property type="project" value="UniProtKB-ARBA"/>
</dbReference>
<feature type="domain" description="Glycosyltransferase RgtA/B/C/D-like" evidence="9">
    <location>
        <begin position="63"/>
        <end position="218"/>
    </location>
</feature>
<feature type="transmembrane region" description="Helical" evidence="8">
    <location>
        <begin position="204"/>
        <end position="223"/>
    </location>
</feature>
<evidence type="ECO:0000259" key="10">
    <source>
        <dbReference type="Pfam" id="PF24878"/>
    </source>
</evidence>
<name>A0A138AWF0_9ACTN</name>
<feature type="transmembrane region" description="Helical" evidence="8">
    <location>
        <begin position="316"/>
        <end position="333"/>
    </location>
</feature>
<feature type="transmembrane region" description="Helical" evidence="8">
    <location>
        <begin position="84"/>
        <end position="105"/>
    </location>
</feature>
<evidence type="ECO:0000256" key="5">
    <source>
        <dbReference type="ARBA" id="ARBA00022692"/>
    </source>
</evidence>
<keyword evidence="7 8" id="KW-0472">Membrane</keyword>
<protein>
    <submittedName>
        <fullName evidence="11">Glycosyl transferase</fullName>
    </submittedName>
</protein>
<dbReference type="GO" id="GO:0016763">
    <property type="term" value="F:pentosyltransferase activity"/>
    <property type="evidence" value="ECO:0007669"/>
    <property type="project" value="TreeGrafter"/>
</dbReference>
<feature type="transmembrane region" description="Helical" evidence="8">
    <location>
        <begin position="431"/>
        <end position="451"/>
    </location>
</feature>
<evidence type="ECO:0000313" key="11">
    <source>
        <dbReference type="EMBL" id="KXP14739.1"/>
    </source>
</evidence>
<dbReference type="Pfam" id="PF13231">
    <property type="entry name" value="PMT_2"/>
    <property type="match status" value="1"/>
</dbReference>
<keyword evidence="2" id="KW-1003">Cell membrane</keyword>
<dbReference type="AlphaFoldDB" id="A0A138AWF0"/>
<dbReference type="Proteomes" id="UP000070258">
    <property type="component" value="Unassembled WGS sequence"/>
</dbReference>
<feature type="domain" description="Putative mannosyltransferase YkcA/B-like C-terminal" evidence="10">
    <location>
        <begin position="547"/>
        <end position="636"/>
    </location>
</feature>
<dbReference type="Pfam" id="PF24878">
    <property type="entry name" value="YkcB_C"/>
    <property type="match status" value="1"/>
</dbReference>